<dbReference type="OrthoDB" id="9785707at2"/>
<dbReference type="PANTHER" id="PTHR43022:SF1">
    <property type="entry name" value="PROTEIN SMF"/>
    <property type="match status" value="1"/>
</dbReference>
<dbReference type="STRING" id="521045.Kole_1653"/>
<accession>C5CFD3</accession>
<proteinExistence type="inferred from homology"/>
<dbReference type="NCBIfam" id="TIGR00732">
    <property type="entry name" value="dprA"/>
    <property type="match status" value="1"/>
</dbReference>
<dbReference type="Gene3D" id="3.40.50.450">
    <property type="match status" value="1"/>
</dbReference>
<feature type="domain" description="Smf/DprA SLOG" evidence="2">
    <location>
        <begin position="65"/>
        <end position="275"/>
    </location>
</feature>
<organism evidence="3 4">
    <name type="scientific">Kosmotoga olearia (strain ATCC BAA-1733 / DSM 21960 / TBF 19.5.1)</name>
    <dbReference type="NCBI Taxonomy" id="521045"/>
    <lineage>
        <taxon>Bacteria</taxon>
        <taxon>Thermotogati</taxon>
        <taxon>Thermotogota</taxon>
        <taxon>Thermotogae</taxon>
        <taxon>Kosmotogales</taxon>
        <taxon>Kosmotogaceae</taxon>
        <taxon>Kosmotoga</taxon>
    </lineage>
</organism>
<dbReference type="SUPFAM" id="SSF102405">
    <property type="entry name" value="MCP/YpsA-like"/>
    <property type="match status" value="1"/>
</dbReference>
<reference evidence="3 4" key="2">
    <citation type="journal article" date="2011" name="J. Bacteriol.">
        <title>Genome Sequence of Kosmotoga olearia Strain TBF 19.5.1, a Thermophilic Bacterium with a Wide Growth Temperature Range, Isolated from the Troll B Oil Platform in the North Sea.</title>
        <authorList>
            <person name="Swithers K.S."/>
            <person name="Dipippo J.L."/>
            <person name="Bruce D.C."/>
            <person name="Detter C."/>
            <person name="Tapia R."/>
            <person name="Han S."/>
            <person name="Goodwin L.A."/>
            <person name="Han J."/>
            <person name="Woyke T."/>
            <person name="Pitluck S."/>
            <person name="Pennacchio L."/>
            <person name="Nolan M."/>
            <person name="Mikhailova N."/>
            <person name="Land M.L."/>
            <person name="Nesbo C.L."/>
            <person name="Gogarten J.P."/>
            <person name="Noll K.M."/>
        </authorList>
    </citation>
    <scope>NUCLEOTIDE SEQUENCE [LARGE SCALE GENOMIC DNA]</scope>
    <source>
        <strain evidence="4">ATCC BAA-1733 / DSM 21960 / TBF 19.5.1</strain>
    </source>
</reference>
<sequence length="343" mass="38069">MNRLEYAILALAGDLTVDDLSILQSHNIGLKELTTSRIELLNERKQKQIISKCRSVEKKLKEFRNFITFQDQQYPEKLKASLFPPPVLFYEGNPDILNEENSLAIVGSRKATQYGLKLAESFSRELDNAGLCIISGLAVGIDGAAHRGSLQSTGKTVAVLGSGIDIVYPKSNRKLFSFITEHGCIVSEFLPGTPPMKYNFPRRNRIIVGLSKAVLVVEATKRSGSLITARLALDNGRDVFAIPGDINKRSSEGTNWLIQNGAKLILSIEDILEEFPTVSRSSSKDIQIKSSVLKVLSEFGELEFSELLEHTKLEHTELLLELTRLQLEGLVTESTGKWRANIV</sequence>
<dbReference type="eggNOG" id="COG0758">
    <property type="taxonomic scope" value="Bacteria"/>
</dbReference>
<reference evidence="3 4" key="1">
    <citation type="submission" date="2009-06" db="EMBL/GenBank/DDBJ databases">
        <title>Complete sequence of Thermotogales bacterium TBF 19.5.1.</title>
        <authorList>
            <consortium name="US DOE Joint Genome Institute"/>
            <person name="Lucas S."/>
            <person name="Copeland A."/>
            <person name="Lapidus A."/>
            <person name="Glavina del Rio T."/>
            <person name="Tice H."/>
            <person name="Bruce D."/>
            <person name="Goodwin L."/>
            <person name="Pitluck S."/>
            <person name="Chertkov O."/>
            <person name="Brettin T."/>
            <person name="Detter J.C."/>
            <person name="Han C."/>
            <person name="Schmutz J."/>
            <person name="Larimer F."/>
            <person name="Land M."/>
            <person name="Hauser L."/>
            <person name="Kyrpides N."/>
            <person name="Ovchinnikova G."/>
            <person name="Noll K."/>
        </authorList>
    </citation>
    <scope>NUCLEOTIDE SEQUENCE [LARGE SCALE GENOMIC DNA]</scope>
    <source>
        <strain evidence="4">ATCC BAA-1733 / DSM 21960 / TBF 19.5.1</strain>
    </source>
</reference>
<name>C5CFD3_KOSOT</name>
<keyword evidence="4" id="KW-1185">Reference proteome</keyword>
<evidence type="ECO:0000259" key="2">
    <source>
        <dbReference type="Pfam" id="PF02481"/>
    </source>
</evidence>
<dbReference type="Proteomes" id="UP000002382">
    <property type="component" value="Chromosome"/>
</dbReference>
<evidence type="ECO:0000313" key="4">
    <source>
        <dbReference type="Proteomes" id="UP000002382"/>
    </source>
</evidence>
<dbReference type="InterPro" id="IPR057666">
    <property type="entry name" value="DrpA_SLOG"/>
</dbReference>
<evidence type="ECO:0000256" key="1">
    <source>
        <dbReference type="ARBA" id="ARBA00006525"/>
    </source>
</evidence>
<dbReference type="HOGENOM" id="CLU_029601_3_3_0"/>
<protein>
    <submittedName>
        <fullName evidence="3">DNA protecting protein DprA</fullName>
    </submittedName>
</protein>
<comment type="similarity">
    <text evidence="1">Belongs to the DprA/Smf family.</text>
</comment>
<dbReference type="GO" id="GO:0009294">
    <property type="term" value="P:DNA-mediated transformation"/>
    <property type="evidence" value="ECO:0007669"/>
    <property type="project" value="InterPro"/>
</dbReference>
<dbReference type="PANTHER" id="PTHR43022">
    <property type="entry name" value="PROTEIN SMF"/>
    <property type="match status" value="1"/>
</dbReference>
<dbReference type="KEGG" id="kol:Kole_1653"/>
<dbReference type="Pfam" id="PF02481">
    <property type="entry name" value="DNA_processg_A"/>
    <property type="match status" value="1"/>
</dbReference>
<gene>
    <name evidence="3" type="ordered locus">Kole_1653</name>
</gene>
<dbReference type="AlphaFoldDB" id="C5CFD3"/>
<dbReference type="RefSeq" id="WP_015868987.1">
    <property type="nucleotide sequence ID" value="NC_012785.1"/>
</dbReference>
<dbReference type="InterPro" id="IPR003488">
    <property type="entry name" value="DprA"/>
</dbReference>
<dbReference type="EMBL" id="CP001634">
    <property type="protein sequence ID" value="ACR80342.1"/>
    <property type="molecule type" value="Genomic_DNA"/>
</dbReference>
<evidence type="ECO:0000313" key="3">
    <source>
        <dbReference type="EMBL" id="ACR80342.1"/>
    </source>
</evidence>